<dbReference type="SUPFAM" id="SSF56784">
    <property type="entry name" value="HAD-like"/>
    <property type="match status" value="1"/>
</dbReference>
<gene>
    <name evidence="1" type="ORF">AHA02nite_19120</name>
</gene>
<dbReference type="PANTHER" id="PTHR10000:SF25">
    <property type="entry name" value="PHOSPHATASE YKRA-RELATED"/>
    <property type="match status" value="1"/>
</dbReference>
<dbReference type="GO" id="GO:0016791">
    <property type="term" value="F:phosphatase activity"/>
    <property type="evidence" value="ECO:0007669"/>
    <property type="project" value="TreeGrafter"/>
</dbReference>
<reference evidence="1 2" key="1">
    <citation type="submission" date="2019-07" db="EMBL/GenBank/DDBJ databases">
        <title>Whole genome shotgun sequence of Alkalibacillus haloalkaliphilus NBRC 103110.</title>
        <authorList>
            <person name="Hosoyama A."/>
            <person name="Uohara A."/>
            <person name="Ohji S."/>
            <person name="Ichikawa N."/>
        </authorList>
    </citation>
    <scope>NUCLEOTIDE SEQUENCE [LARGE SCALE GENOMIC DNA]</scope>
    <source>
        <strain evidence="1 2">NBRC 103110</strain>
    </source>
</reference>
<name>A0A511W4V6_9BACI</name>
<dbReference type="SFLD" id="SFLDS00003">
    <property type="entry name" value="Haloacid_Dehalogenase"/>
    <property type="match status" value="1"/>
</dbReference>
<dbReference type="PANTHER" id="PTHR10000">
    <property type="entry name" value="PHOSPHOSERINE PHOSPHATASE"/>
    <property type="match status" value="1"/>
</dbReference>
<dbReference type="GO" id="GO:0005829">
    <property type="term" value="C:cytosol"/>
    <property type="evidence" value="ECO:0007669"/>
    <property type="project" value="TreeGrafter"/>
</dbReference>
<dbReference type="InterPro" id="IPR006379">
    <property type="entry name" value="HAD-SF_hydro_IIB"/>
</dbReference>
<dbReference type="SFLD" id="SFLDG01140">
    <property type="entry name" value="C2.B:_Phosphomannomutase_and_P"/>
    <property type="match status" value="1"/>
</dbReference>
<proteinExistence type="predicted"/>
<dbReference type="NCBIfam" id="TIGR00099">
    <property type="entry name" value="Cof-subfamily"/>
    <property type="match status" value="1"/>
</dbReference>
<dbReference type="EMBL" id="BJYA01000013">
    <property type="protein sequence ID" value="GEN46136.1"/>
    <property type="molecule type" value="Genomic_DNA"/>
</dbReference>
<dbReference type="AlphaFoldDB" id="A0A511W4V6"/>
<dbReference type="Gene3D" id="3.40.50.1000">
    <property type="entry name" value="HAD superfamily/HAD-like"/>
    <property type="match status" value="1"/>
</dbReference>
<evidence type="ECO:0000313" key="1">
    <source>
        <dbReference type="EMBL" id="GEN46136.1"/>
    </source>
</evidence>
<evidence type="ECO:0000313" key="2">
    <source>
        <dbReference type="Proteomes" id="UP000321440"/>
    </source>
</evidence>
<dbReference type="CDD" id="cd07517">
    <property type="entry name" value="HAD_HPP"/>
    <property type="match status" value="1"/>
</dbReference>
<organism evidence="1 2">
    <name type="scientific">Alkalibacillus haloalkaliphilus</name>
    <dbReference type="NCBI Taxonomy" id="94136"/>
    <lineage>
        <taxon>Bacteria</taxon>
        <taxon>Bacillati</taxon>
        <taxon>Bacillota</taxon>
        <taxon>Bacilli</taxon>
        <taxon>Bacillales</taxon>
        <taxon>Bacillaceae</taxon>
        <taxon>Alkalibacillus</taxon>
    </lineage>
</organism>
<protein>
    <submittedName>
        <fullName evidence="1">Phosphatase</fullName>
    </submittedName>
</protein>
<dbReference type="RefSeq" id="WP_146816701.1">
    <property type="nucleotide sequence ID" value="NZ_BJYA01000013.1"/>
</dbReference>
<dbReference type="InterPro" id="IPR036412">
    <property type="entry name" value="HAD-like_sf"/>
</dbReference>
<keyword evidence="2" id="KW-1185">Reference proteome</keyword>
<dbReference type="GO" id="GO:0000287">
    <property type="term" value="F:magnesium ion binding"/>
    <property type="evidence" value="ECO:0007669"/>
    <property type="project" value="TreeGrafter"/>
</dbReference>
<dbReference type="Pfam" id="PF08282">
    <property type="entry name" value="Hydrolase_3"/>
    <property type="match status" value="1"/>
</dbReference>
<dbReference type="InterPro" id="IPR000150">
    <property type="entry name" value="Cof"/>
</dbReference>
<dbReference type="Proteomes" id="UP000321440">
    <property type="component" value="Unassembled WGS sequence"/>
</dbReference>
<dbReference type="SFLD" id="SFLDG01144">
    <property type="entry name" value="C2.B.4:_PGP_Like"/>
    <property type="match status" value="1"/>
</dbReference>
<dbReference type="InterPro" id="IPR023214">
    <property type="entry name" value="HAD_sf"/>
</dbReference>
<dbReference type="NCBIfam" id="TIGR01484">
    <property type="entry name" value="HAD-SF-IIB"/>
    <property type="match status" value="1"/>
</dbReference>
<dbReference type="Gene3D" id="3.30.1240.10">
    <property type="match status" value="1"/>
</dbReference>
<accession>A0A511W4V6</accession>
<sequence length="258" mass="29329">MTNQHIVFFDIDGTLLDEEKNLPLSAKQAIQQLKDNGHEVAIATGRAPFMYEDLRDELGIDTYVSFNGQYVVLKGEVIYKNPLDTKSLERMVDESIKNNHPVVYMDHVDMKANVPEHDYITESISSLKIDQFPTYDPEYKNRELYQALIFCEEGEEAVYEKQFDNFDFIRWHELSTDVIPAGGSKAEGIEKIIERLNISKERVATFGDSLNDLEMLSQYPLGVAMGNGHDRAKKAASYETKHVDEDGVMNGLKLIGLI</sequence>
<dbReference type="OrthoDB" id="9810101at2"/>
<comment type="caution">
    <text evidence="1">The sequence shown here is derived from an EMBL/GenBank/DDBJ whole genome shotgun (WGS) entry which is preliminary data.</text>
</comment>